<evidence type="ECO:0000256" key="5">
    <source>
        <dbReference type="ARBA" id="ARBA00023002"/>
    </source>
</evidence>
<feature type="domain" description="FAD dependent oxidoreductase" evidence="6">
    <location>
        <begin position="10"/>
        <end position="405"/>
    </location>
</feature>
<evidence type="ECO:0000256" key="4">
    <source>
        <dbReference type="ARBA" id="ARBA00022827"/>
    </source>
</evidence>
<keyword evidence="8" id="KW-1185">Reference proteome</keyword>
<dbReference type="EMBL" id="KE346361">
    <property type="protein sequence ID" value="KJE89832.1"/>
    <property type="molecule type" value="Genomic_DNA"/>
</dbReference>
<evidence type="ECO:0000313" key="8">
    <source>
        <dbReference type="Proteomes" id="UP000008743"/>
    </source>
</evidence>
<evidence type="ECO:0000256" key="1">
    <source>
        <dbReference type="ARBA" id="ARBA00001974"/>
    </source>
</evidence>
<organism evidence="7 8">
    <name type="scientific">Capsaspora owczarzaki (strain ATCC 30864)</name>
    <dbReference type="NCBI Taxonomy" id="595528"/>
    <lineage>
        <taxon>Eukaryota</taxon>
        <taxon>Filasterea</taxon>
        <taxon>Capsaspora</taxon>
    </lineage>
</organism>
<reference evidence="8" key="1">
    <citation type="submission" date="2011-02" db="EMBL/GenBank/DDBJ databases">
        <title>The Genome Sequence of Capsaspora owczarzaki ATCC 30864.</title>
        <authorList>
            <person name="Russ C."/>
            <person name="Cuomo C."/>
            <person name="Burger G."/>
            <person name="Gray M.W."/>
            <person name="Holland P.W.H."/>
            <person name="King N."/>
            <person name="Lang F.B.F."/>
            <person name="Roger A.J."/>
            <person name="Ruiz-Trillo I."/>
            <person name="Young S.K."/>
            <person name="Zeng Q."/>
            <person name="Gargeya S."/>
            <person name="Alvarado L."/>
            <person name="Berlin A."/>
            <person name="Chapman S.B."/>
            <person name="Chen Z."/>
            <person name="Freedman E."/>
            <person name="Gellesch M."/>
            <person name="Goldberg J."/>
            <person name="Griggs A."/>
            <person name="Gujja S."/>
            <person name="Heilman E."/>
            <person name="Heiman D."/>
            <person name="Howarth C."/>
            <person name="Mehta T."/>
            <person name="Neiman D."/>
            <person name="Pearson M."/>
            <person name="Roberts A."/>
            <person name="Saif S."/>
            <person name="Shea T."/>
            <person name="Shenoy N."/>
            <person name="Sisk P."/>
            <person name="Stolte C."/>
            <person name="Sykes S."/>
            <person name="White J."/>
            <person name="Yandava C."/>
            <person name="Haas B."/>
            <person name="Nusbaum C."/>
            <person name="Birren B."/>
        </authorList>
    </citation>
    <scope>NUCLEOTIDE SEQUENCE</scope>
    <source>
        <strain evidence="8">ATCC 30864</strain>
    </source>
</reference>
<name>A0A0D2VIL4_CAPO3</name>
<dbReference type="eggNOG" id="KOG2820">
    <property type="taxonomic scope" value="Eukaryota"/>
</dbReference>
<dbReference type="SUPFAM" id="SSF51905">
    <property type="entry name" value="FAD/NAD(P)-binding domain"/>
    <property type="match status" value="1"/>
</dbReference>
<keyword evidence="3" id="KW-0285">Flavoprotein</keyword>
<accession>A0A0D2VIL4</accession>
<evidence type="ECO:0000256" key="3">
    <source>
        <dbReference type="ARBA" id="ARBA00022630"/>
    </source>
</evidence>
<dbReference type="InParanoid" id="A0A0D2VIL4"/>
<evidence type="ECO:0000313" key="7">
    <source>
        <dbReference type="EMBL" id="KJE89832.1"/>
    </source>
</evidence>
<keyword evidence="4" id="KW-0274">FAD</keyword>
<sequence length="429" mass="47004">MSDEAVVPCVIIGGGVMGLSAACAIQERRAADHLSPAVLMEQHQVVEHKLGSSHGPSRITRTAYTDPVFAKLMKRSHQLWHHLAASTDVPLFSECGGLMIGQKDAPAMTSVIQALKETQAPFEILQPAECNRRFPGVELTESYIAVVDNTAGVLFADRIISTLKARFVAFGGTLCCDRRVVSLDVQSDDRIVITSQDGNPHGMTQTKSTEPSFAPATFTTVASRVVLAVGAWLPSLLAQAPIISSQFVKAMRNLQVEMSLDVQEVTVSYWKIKPEFQDAYSLNKGFPVFIDMDAAPGLVYGLPEQDKPGYMKLCLHRGPSIAADGRSFTPAEEIWTQFAPYVDKLFPGLDVKTPPFTETCMYTMTKDEHFLIDRHPQHRNLIIAGGFSGHGFKLSPVVGEMLAQLALDAPLAYDMAPFSFEHHWKVSSL</sequence>
<protein>
    <recommendedName>
        <fullName evidence="6">FAD dependent oxidoreductase domain-containing protein</fullName>
    </recommendedName>
</protein>
<keyword evidence="5" id="KW-0560">Oxidoreductase</keyword>
<dbReference type="GO" id="GO:0008115">
    <property type="term" value="F:sarcosine oxidase activity"/>
    <property type="evidence" value="ECO:0007669"/>
    <property type="project" value="TreeGrafter"/>
</dbReference>
<dbReference type="SUPFAM" id="SSF54373">
    <property type="entry name" value="FAD-linked reductases, C-terminal domain"/>
    <property type="match status" value="1"/>
</dbReference>
<dbReference type="AlphaFoldDB" id="A0A0D2VIL4"/>
<dbReference type="OrthoDB" id="424974at2759"/>
<comment type="similarity">
    <text evidence="2">Belongs to the MSOX/MTOX family.</text>
</comment>
<dbReference type="Proteomes" id="UP000008743">
    <property type="component" value="Unassembled WGS sequence"/>
</dbReference>
<dbReference type="InterPro" id="IPR006076">
    <property type="entry name" value="FAD-dep_OxRdtase"/>
</dbReference>
<dbReference type="PANTHER" id="PTHR10961">
    <property type="entry name" value="PEROXISOMAL SARCOSINE OXIDASE"/>
    <property type="match status" value="1"/>
</dbReference>
<dbReference type="InterPro" id="IPR036188">
    <property type="entry name" value="FAD/NAD-bd_sf"/>
</dbReference>
<evidence type="ECO:0000259" key="6">
    <source>
        <dbReference type="Pfam" id="PF01266"/>
    </source>
</evidence>
<dbReference type="Gene3D" id="3.30.9.10">
    <property type="entry name" value="D-Amino Acid Oxidase, subunit A, domain 2"/>
    <property type="match status" value="1"/>
</dbReference>
<gene>
    <name evidence="7" type="ORF">CAOG_001256</name>
</gene>
<dbReference type="RefSeq" id="XP_004349776.2">
    <property type="nucleotide sequence ID" value="XM_004349726.2"/>
</dbReference>
<dbReference type="PhylomeDB" id="A0A0D2VIL4"/>
<dbReference type="Pfam" id="PF01266">
    <property type="entry name" value="DAO"/>
    <property type="match status" value="1"/>
</dbReference>
<proteinExistence type="inferred from homology"/>
<dbReference type="GO" id="GO:0050660">
    <property type="term" value="F:flavin adenine dinucleotide binding"/>
    <property type="evidence" value="ECO:0007669"/>
    <property type="project" value="InterPro"/>
</dbReference>
<dbReference type="Gene3D" id="3.50.50.60">
    <property type="entry name" value="FAD/NAD(P)-binding domain"/>
    <property type="match status" value="1"/>
</dbReference>
<evidence type="ECO:0000256" key="2">
    <source>
        <dbReference type="ARBA" id="ARBA00010989"/>
    </source>
</evidence>
<dbReference type="FunCoup" id="A0A0D2VIL4">
    <property type="interactions" value="107"/>
</dbReference>
<dbReference type="PANTHER" id="PTHR10961:SF7">
    <property type="entry name" value="FAD DEPENDENT OXIDOREDUCTASE DOMAIN-CONTAINING PROTEIN"/>
    <property type="match status" value="1"/>
</dbReference>
<dbReference type="STRING" id="595528.A0A0D2VIL4"/>
<comment type="cofactor">
    <cofactor evidence="1">
        <name>FAD</name>
        <dbReference type="ChEBI" id="CHEBI:57692"/>
    </cofactor>
</comment>
<dbReference type="InterPro" id="IPR045170">
    <property type="entry name" value="MTOX"/>
</dbReference>